<dbReference type="OrthoDB" id="1929311at2759"/>
<dbReference type="SUPFAM" id="SSF52540">
    <property type="entry name" value="P-loop containing nucleoside triphosphate hydrolases"/>
    <property type="match status" value="1"/>
</dbReference>
<dbReference type="AlphaFoldDB" id="A0A1J7JMF9"/>
<accession>A0A1J7JMF9</accession>
<dbReference type="InterPro" id="IPR027417">
    <property type="entry name" value="P-loop_NTPase"/>
</dbReference>
<dbReference type="Gene3D" id="3.40.50.300">
    <property type="entry name" value="P-loop containing nucleotide triphosphate hydrolases"/>
    <property type="match status" value="1"/>
</dbReference>
<name>A0A1J7JMF9_9PEZI</name>
<dbReference type="Pfam" id="PF14617">
    <property type="entry name" value="CMS1"/>
    <property type="match status" value="1"/>
</dbReference>
<reference evidence="2 3" key="1">
    <citation type="submission" date="2016-10" db="EMBL/GenBank/DDBJ databases">
        <title>Draft genome sequence of Coniochaeta ligniaria NRRL30616, a lignocellulolytic fungus for bioabatement of inhibitors in plant biomass hydrolysates.</title>
        <authorList>
            <consortium name="DOE Joint Genome Institute"/>
            <person name="Jimenez D.J."/>
            <person name="Hector R.E."/>
            <person name="Riley R."/>
            <person name="Sun H."/>
            <person name="Grigoriev I.V."/>
            <person name="Van Elsas J.D."/>
            <person name="Nichols N.N."/>
        </authorList>
    </citation>
    <scope>NUCLEOTIDE SEQUENCE [LARGE SCALE GENOMIC DNA]</scope>
    <source>
        <strain evidence="2 3">NRRL 30616</strain>
    </source>
</reference>
<dbReference type="InParanoid" id="A0A1J7JMF9"/>
<dbReference type="STRING" id="1408157.A0A1J7JMF9"/>
<dbReference type="InterPro" id="IPR032704">
    <property type="entry name" value="Cms1"/>
</dbReference>
<protein>
    <recommendedName>
        <fullName evidence="4">Protein CMS1</fullName>
    </recommendedName>
</protein>
<dbReference type="Proteomes" id="UP000182658">
    <property type="component" value="Unassembled WGS sequence"/>
</dbReference>
<dbReference type="PANTHER" id="PTHR24030">
    <property type="entry name" value="PROTEIN CMSS1"/>
    <property type="match status" value="1"/>
</dbReference>
<organism evidence="2 3">
    <name type="scientific">Coniochaeta ligniaria NRRL 30616</name>
    <dbReference type="NCBI Taxonomy" id="1408157"/>
    <lineage>
        <taxon>Eukaryota</taxon>
        <taxon>Fungi</taxon>
        <taxon>Dikarya</taxon>
        <taxon>Ascomycota</taxon>
        <taxon>Pezizomycotina</taxon>
        <taxon>Sordariomycetes</taxon>
        <taxon>Sordariomycetidae</taxon>
        <taxon>Coniochaetales</taxon>
        <taxon>Coniochaetaceae</taxon>
        <taxon>Coniochaeta</taxon>
    </lineage>
</organism>
<sequence>MASTEKKPAKRPAPDAGGSSGTTNKKKRKRMHLQEQDEADLDVEVGLNKAFERMDSQLLADHVAQKTTRFATDLSSVELADLYISGEGNDTRKTNAIKDTTAWQKPRTLENLPEFLEQFAEDAKQLGEAPKAKGSPHTIVVAGAGLRAAELVRSLRKFQNKGNSVAKLFAKHIKMEEAVSFLNTHRTGIAVGTPVRLMDLLDNGALSVDNLKRIVVDASHIDQKKRGVMDMKETMVPLAKWLARKEFKERYADSDNQVHLMFY</sequence>
<gene>
    <name evidence="2" type="ORF">CONLIGDRAFT_574607</name>
</gene>
<evidence type="ECO:0000313" key="2">
    <source>
        <dbReference type="EMBL" id="OIW31064.1"/>
    </source>
</evidence>
<evidence type="ECO:0000313" key="3">
    <source>
        <dbReference type="Proteomes" id="UP000182658"/>
    </source>
</evidence>
<feature type="region of interest" description="Disordered" evidence="1">
    <location>
        <begin position="1"/>
        <end position="40"/>
    </location>
</feature>
<proteinExistence type="predicted"/>
<dbReference type="GO" id="GO:0030686">
    <property type="term" value="C:90S preribosome"/>
    <property type="evidence" value="ECO:0007669"/>
    <property type="project" value="TreeGrafter"/>
</dbReference>
<evidence type="ECO:0008006" key="4">
    <source>
        <dbReference type="Google" id="ProtNLM"/>
    </source>
</evidence>
<keyword evidence="3" id="KW-1185">Reference proteome</keyword>
<evidence type="ECO:0000256" key="1">
    <source>
        <dbReference type="SAM" id="MobiDB-lite"/>
    </source>
</evidence>
<dbReference type="PANTHER" id="PTHR24030:SF0">
    <property type="entry name" value="PROTEIN CMSS1"/>
    <property type="match status" value="1"/>
</dbReference>
<dbReference type="GO" id="GO:0005634">
    <property type="term" value="C:nucleus"/>
    <property type="evidence" value="ECO:0007669"/>
    <property type="project" value="TreeGrafter"/>
</dbReference>
<dbReference type="EMBL" id="KV875096">
    <property type="protein sequence ID" value="OIW31064.1"/>
    <property type="molecule type" value="Genomic_DNA"/>
</dbReference>